<evidence type="ECO:0000313" key="4">
    <source>
        <dbReference type="Proteomes" id="UP000430975"/>
    </source>
</evidence>
<keyword evidence="4" id="KW-1185">Reference proteome</keyword>
<dbReference type="GO" id="GO:0016740">
    <property type="term" value="F:transferase activity"/>
    <property type="evidence" value="ECO:0007669"/>
    <property type="project" value="UniProtKB-KW"/>
</dbReference>
<dbReference type="AlphaFoldDB" id="A0A6I2GE84"/>
<dbReference type="Proteomes" id="UP000469870">
    <property type="component" value="Unassembled WGS sequence"/>
</dbReference>
<dbReference type="EMBL" id="WJQS01000009">
    <property type="protein sequence ID" value="MRI86147.1"/>
    <property type="molecule type" value="Genomic_DNA"/>
</dbReference>
<evidence type="ECO:0000313" key="3">
    <source>
        <dbReference type="EMBL" id="MRJ46040.1"/>
    </source>
</evidence>
<gene>
    <name evidence="3" type="ORF">GF867_00430</name>
    <name evidence="2" type="ORF">GIY09_09855</name>
    <name evidence="1" type="ORF">GIY11_03505</name>
</gene>
<evidence type="ECO:0000313" key="2">
    <source>
        <dbReference type="EMBL" id="MRI86147.1"/>
    </source>
</evidence>
<reference evidence="3 5" key="1">
    <citation type="submission" date="2019-11" db="EMBL/GenBank/DDBJ databases">
        <title>Characterisation of Fundicoccus ignavus gen. nov. sp. nov., a novel genus of the family Aerococcaceae from bulk tank milk.</title>
        <authorList>
            <person name="Siebert A."/>
            <person name="Huptas C."/>
            <person name="Wenning M."/>
            <person name="Scherer S."/>
            <person name="Doll E.V."/>
        </authorList>
    </citation>
    <scope>NUCLEOTIDE SEQUENCE [LARGE SCALE GENOMIC DNA]</scope>
    <source>
        <strain evidence="3 5">DSM 109652</strain>
    </source>
</reference>
<dbReference type="InterPro" id="IPR051239">
    <property type="entry name" value="2'-dNMP_N-hydrolase"/>
</dbReference>
<proteinExistence type="predicted"/>
<name>A0A6I2GE84_9LACT</name>
<keyword evidence="2" id="KW-0808">Transferase</keyword>
<accession>A0A6I2GE84</accession>
<sequence>MAKLYFAASLFNEMELAYNAQLAARIRAEIPGLEVFVPQEQGEINDKNAYADSKMIAKLDTEAVLASDVLFAILDGQVIDPGVASEIGVAYQAGIPIVGLYSDTRQQGATHPEKLAALQVLAESQFSYINLYTVGLVKLNGEVVASSDAAIEALKKYV</sequence>
<dbReference type="PANTHER" id="PTHR15364:SF0">
    <property type="entry name" value="2'-DEOXYNUCLEOSIDE 5'-PHOSPHATE N-HYDROLASE 1"/>
    <property type="match status" value="1"/>
</dbReference>
<dbReference type="SUPFAM" id="SSF52309">
    <property type="entry name" value="N-(deoxy)ribosyltransferase-like"/>
    <property type="match status" value="1"/>
</dbReference>
<dbReference type="Pfam" id="PF05014">
    <property type="entry name" value="Nuc_deoxyrib_tr"/>
    <property type="match status" value="1"/>
</dbReference>
<dbReference type="InterPro" id="IPR007710">
    <property type="entry name" value="Nucleoside_deoxyribTrfase"/>
</dbReference>
<dbReference type="EMBL" id="WJQR01000003">
    <property type="protein sequence ID" value="MRI81076.1"/>
    <property type="molecule type" value="Genomic_DNA"/>
</dbReference>
<dbReference type="Proteomes" id="UP000440066">
    <property type="component" value="Unassembled WGS sequence"/>
</dbReference>
<dbReference type="Proteomes" id="UP000430975">
    <property type="component" value="Unassembled WGS sequence"/>
</dbReference>
<evidence type="ECO:0000313" key="5">
    <source>
        <dbReference type="Proteomes" id="UP000440066"/>
    </source>
</evidence>
<reference evidence="4 6" key="2">
    <citation type="submission" date="2019-11" db="EMBL/GenBank/DDBJ databases">
        <title>Characterisation of Fundicoccus ignavus gen. nov. sp. nov., a novel genus of the family Aerococcaceae isolated from bulk tank milk.</title>
        <authorList>
            <person name="Siebert A."/>
            <person name="Huptas C."/>
            <person name="Wenning M."/>
            <person name="Scherer S."/>
            <person name="Doll E.V."/>
        </authorList>
    </citation>
    <scope>NUCLEOTIDE SEQUENCE [LARGE SCALE GENOMIC DNA]</scope>
    <source>
        <strain evidence="1 6">DSM 109653</strain>
        <strain evidence="2 4">WS4759</strain>
    </source>
</reference>
<dbReference type="GO" id="GO:0009159">
    <property type="term" value="P:deoxyribonucleoside monophosphate catabolic process"/>
    <property type="evidence" value="ECO:0007669"/>
    <property type="project" value="TreeGrafter"/>
</dbReference>
<protein>
    <submittedName>
        <fullName evidence="2">Nucleoside 2-deoxyribosyltransferase</fullName>
    </submittedName>
</protein>
<dbReference type="EMBL" id="WJQT01000001">
    <property type="protein sequence ID" value="MRJ46040.1"/>
    <property type="molecule type" value="Genomic_DNA"/>
</dbReference>
<evidence type="ECO:0000313" key="6">
    <source>
        <dbReference type="Proteomes" id="UP000469870"/>
    </source>
</evidence>
<organism evidence="2 4">
    <name type="scientific">Fundicoccus ignavus</name>
    <dbReference type="NCBI Taxonomy" id="2664442"/>
    <lineage>
        <taxon>Bacteria</taxon>
        <taxon>Bacillati</taxon>
        <taxon>Bacillota</taxon>
        <taxon>Bacilli</taxon>
        <taxon>Lactobacillales</taxon>
        <taxon>Aerococcaceae</taxon>
        <taxon>Fundicoccus</taxon>
    </lineage>
</organism>
<comment type="caution">
    <text evidence="2">The sequence shown here is derived from an EMBL/GenBank/DDBJ whole genome shotgun (WGS) entry which is preliminary data.</text>
</comment>
<dbReference type="Gene3D" id="3.40.50.450">
    <property type="match status" value="1"/>
</dbReference>
<dbReference type="GO" id="GO:0070694">
    <property type="term" value="F:5-hydroxymethyl-dUMP N-hydrolase activity"/>
    <property type="evidence" value="ECO:0007669"/>
    <property type="project" value="TreeGrafter"/>
</dbReference>
<dbReference type="PANTHER" id="PTHR15364">
    <property type="entry name" value="2'-DEOXYNUCLEOSIDE 5'-PHOSPHATE N-HYDROLASE 1"/>
    <property type="match status" value="1"/>
</dbReference>
<evidence type="ECO:0000313" key="1">
    <source>
        <dbReference type="EMBL" id="MRI81076.1"/>
    </source>
</evidence>
<dbReference type="RefSeq" id="WP_153831153.1">
    <property type="nucleotide sequence ID" value="NZ_WJQR01000003.1"/>
</dbReference>